<dbReference type="GO" id="GO:0003824">
    <property type="term" value="F:catalytic activity"/>
    <property type="evidence" value="ECO:0007669"/>
    <property type="project" value="UniProtKB-KW"/>
</dbReference>
<feature type="domain" description="Reverse transcriptase/retrotransposon-derived protein RNase H-like" evidence="2">
    <location>
        <begin position="1"/>
        <end position="65"/>
    </location>
</feature>
<protein>
    <submittedName>
        <fullName evidence="3">Retrovirus-related Pol polyprotein from transposon opus</fullName>
    </submittedName>
</protein>
<dbReference type="Pfam" id="PF17919">
    <property type="entry name" value="RT_RNaseH_2"/>
    <property type="match status" value="1"/>
</dbReference>
<reference evidence="4" key="1">
    <citation type="submission" date="2017-01" db="EMBL/GenBank/DDBJ databases">
        <authorList>
            <person name="Wang Y."/>
            <person name="White M."/>
            <person name="Kvist S."/>
            <person name="Moncalvo J.-M."/>
        </authorList>
    </citation>
    <scope>NUCLEOTIDE SEQUENCE [LARGE SCALE GENOMIC DNA]</scope>
    <source>
        <strain evidence="4">ID-206-W2</strain>
    </source>
</reference>
<dbReference type="OrthoDB" id="2194935at2759"/>
<name>A0A1R1YMU1_9FUNG</name>
<comment type="caution">
    <text evidence="3">The sequence shown here is derived from an EMBL/GenBank/DDBJ whole genome shotgun (WGS) entry which is preliminary data.</text>
</comment>
<dbReference type="AlphaFoldDB" id="A0A1R1YMU1"/>
<organism evidence="3 4">
    <name type="scientific">Smittium culicis</name>
    <dbReference type="NCBI Taxonomy" id="133412"/>
    <lineage>
        <taxon>Eukaryota</taxon>
        <taxon>Fungi</taxon>
        <taxon>Fungi incertae sedis</taxon>
        <taxon>Zoopagomycota</taxon>
        <taxon>Kickxellomycotina</taxon>
        <taxon>Harpellomycetes</taxon>
        <taxon>Harpellales</taxon>
        <taxon>Legeriomycetaceae</taxon>
        <taxon>Smittium</taxon>
    </lineage>
</organism>
<gene>
    <name evidence="3" type="ORF">AYI69_g2471</name>
</gene>
<keyword evidence="4" id="KW-1185">Reference proteome</keyword>
<evidence type="ECO:0000313" key="4">
    <source>
        <dbReference type="Proteomes" id="UP000187429"/>
    </source>
</evidence>
<dbReference type="PANTHER" id="PTHR37984">
    <property type="entry name" value="PROTEIN CBG26694"/>
    <property type="match status" value="1"/>
</dbReference>
<dbReference type="Gene3D" id="3.10.20.370">
    <property type="match status" value="1"/>
</dbReference>
<accession>A0A1R1YMU1</accession>
<sequence>MLTKPDFAKRFYLSTDASSYCFCAVLEQESSEGMLKTLAYFSKKLKDAETRYSAYEREDLAVTTVL</sequence>
<dbReference type="EMBL" id="LSSM01000726">
    <property type="protein sequence ID" value="OMJ28066.1"/>
    <property type="molecule type" value="Genomic_DNA"/>
</dbReference>
<dbReference type="InterPro" id="IPR043502">
    <property type="entry name" value="DNA/RNA_pol_sf"/>
</dbReference>
<evidence type="ECO:0000313" key="3">
    <source>
        <dbReference type="EMBL" id="OMJ28066.1"/>
    </source>
</evidence>
<dbReference type="SUPFAM" id="SSF56672">
    <property type="entry name" value="DNA/RNA polymerases"/>
    <property type="match status" value="1"/>
</dbReference>
<dbReference type="InterPro" id="IPR050951">
    <property type="entry name" value="Retrovirus_Pol_polyprotein"/>
</dbReference>
<keyword evidence="1" id="KW-0511">Multifunctional enzyme</keyword>
<evidence type="ECO:0000259" key="2">
    <source>
        <dbReference type="Pfam" id="PF17919"/>
    </source>
</evidence>
<dbReference type="InterPro" id="IPR041577">
    <property type="entry name" value="RT_RNaseH_2"/>
</dbReference>
<dbReference type="PANTHER" id="PTHR37984:SF5">
    <property type="entry name" value="PROTEIN NYNRIN-LIKE"/>
    <property type="match status" value="1"/>
</dbReference>
<dbReference type="Proteomes" id="UP000187429">
    <property type="component" value="Unassembled WGS sequence"/>
</dbReference>
<proteinExistence type="predicted"/>
<evidence type="ECO:0000256" key="1">
    <source>
        <dbReference type="ARBA" id="ARBA00023268"/>
    </source>
</evidence>